<keyword evidence="7" id="KW-1015">Disulfide bond</keyword>
<dbReference type="Pfam" id="PF00147">
    <property type="entry name" value="Fibrinogen_C"/>
    <property type="match status" value="1"/>
</dbReference>
<dbReference type="InterPro" id="IPR036056">
    <property type="entry name" value="Fibrinogen-like_C"/>
</dbReference>
<dbReference type="InterPro" id="IPR002181">
    <property type="entry name" value="Fibrinogen_a/b/g_C_dom"/>
</dbReference>
<dbReference type="PROSITE" id="PS51406">
    <property type="entry name" value="FIBRINOGEN_C_2"/>
    <property type="match status" value="1"/>
</dbReference>
<keyword evidence="4" id="KW-0391">Immunity</keyword>
<dbReference type="CDD" id="cd00087">
    <property type="entry name" value="FReD"/>
    <property type="match status" value="1"/>
</dbReference>
<dbReference type="SMART" id="SM00186">
    <property type="entry name" value="FBG"/>
    <property type="match status" value="1"/>
</dbReference>
<organism evidence="14 15">
    <name type="scientific">Staurois parvus</name>
    <dbReference type="NCBI Taxonomy" id="386267"/>
    <lineage>
        <taxon>Eukaryota</taxon>
        <taxon>Metazoa</taxon>
        <taxon>Chordata</taxon>
        <taxon>Craniata</taxon>
        <taxon>Vertebrata</taxon>
        <taxon>Euteleostomi</taxon>
        <taxon>Amphibia</taxon>
        <taxon>Batrachia</taxon>
        <taxon>Anura</taxon>
        <taxon>Neobatrachia</taxon>
        <taxon>Ranoidea</taxon>
        <taxon>Ranidae</taxon>
        <taxon>Staurois</taxon>
    </lineage>
</organism>
<name>A0ABN9AAP9_9NEOB</name>
<evidence type="ECO:0000256" key="1">
    <source>
        <dbReference type="ARBA" id="ARBA00004613"/>
    </source>
</evidence>
<proteinExistence type="predicted"/>
<accession>A0ABN9AAP9</accession>
<evidence type="ECO:0000256" key="5">
    <source>
        <dbReference type="ARBA" id="ARBA00023054"/>
    </source>
</evidence>
<evidence type="ECO:0000256" key="12">
    <source>
        <dbReference type="SAM" id="MobiDB-lite"/>
    </source>
</evidence>
<dbReference type="InterPro" id="IPR037579">
    <property type="entry name" value="FIB_ANG-like"/>
</dbReference>
<keyword evidence="2" id="KW-0964">Secreted</keyword>
<feature type="coiled-coil region" evidence="11">
    <location>
        <begin position="55"/>
        <end position="89"/>
    </location>
</feature>
<evidence type="ECO:0000313" key="15">
    <source>
        <dbReference type="Proteomes" id="UP001162483"/>
    </source>
</evidence>
<evidence type="ECO:0000256" key="11">
    <source>
        <dbReference type="SAM" id="Coils"/>
    </source>
</evidence>
<comment type="subunit">
    <text evidence="10">Homodimer. Interacts (via the Fibrinogen C-terminal domain) with LAG3 (via Ig-like domains 1 and 2).</text>
</comment>
<evidence type="ECO:0000256" key="7">
    <source>
        <dbReference type="ARBA" id="ARBA00023157"/>
    </source>
</evidence>
<sequence>EQHRQQKFGKSRDTTPQRKKKHNILTGGFLTMEIYHYSQYFVCILAFFGLVAQALDACLQEQLRLKAQVRLLEQQTKLQQIKIENLLRERELQFMDRGDEMLVNNLGEIRSYADCGDIYNDGHKQSGFYKIKPLQSRTSFYVYCDMSDGGGWTVFQRRLDGSQNFFRNWTDYKQGFGDFASARGEFWLGNDNLHFLTLQDDYILRIDLQDFEGQRRTADYKSFRVSDEESGYQISCGVYSGTAGDSLTGGFNPEVQWWANHNGMKFSTWDRDNDNYEENCAEQDKGGWWYNRCHSANLNGLYYKGPYTSRTDDGIVWYTWHGWWYSLKYVAMKIRSANFEPNVV</sequence>
<protein>
    <recommendedName>
        <fullName evidence="8">Fibrinogen-like protein 1</fullName>
    </recommendedName>
</protein>
<comment type="function">
    <text evidence="9">Immune suppressive molecule that inhibits antigen-specific T-cell activation by acting as a major ligand of LAG3. Responsible for LAG3 T-cell inhibitory function. Binds LAG3 independently from MHC class II (MHC-II). Secreted by, and promotes growth of, hepatocytes.</text>
</comment>
<dbReference type="Gene3D" id="3.90.215.10">
    <property type="entry name" value="Gamma Fibrinogen, chain A, domain 1"/>
    <property type="match status" value="1"/>
</dbReference>
<reference evidence="14" key="1">
    <citation type="submission" date="2023-05" db="EMBL/GenBank/DDBJ databases">
        <authorList>
            <person name="Stuckert A."/>
        </authorList>
    </citation>
    <scope>NUCLEOTIDE SEQUENCE</scope>
</reference>
<evidence type="ECO:0000256" key="3">
    <source>
        <dbReference type="ARBA" id="ARBA00022729"/>
    </source>
</evidence>
<evidence type="ECO:0000256" key="8">
    <source>
        <dbReference type="ARBA" id="ARBA00039489"/>
    </source>
</evidence>
<keyword evidence="15" id="KW-1185">Reference proteome</keyword>
<evidence type="ECO:0000256" key="10">
    <source>
        <dbReference type="ARBA" id="ARBA00049681"/>
    </source>
</evidence>
<dbReference type="Proteomes" id="UP001162483">
    <property type="component" value="Unassembled WGS sequence"/>
</dbReference>
<feature type="non-terminal residue" evidence="14">
    <location>
        <position position="1"/>
    </location>
</feature>
<dbReference type="PANTHER" id="PTHR47221">
    <property type="entry name" value="FIBRINOGEN ALPHA CHAIN"/>
    <property type="match status" value="1"/>
</dbReference>
<dbReference type="PANTHER" id="PTHR47221:SF8">
    <property type="entry name" value="FIBRINOGEN LIKE 1A"/>
    <property type="match status" value="1"/>
</dbReference>
<feature type="region of interest" description="Disordered" evidence="12">
    <location>
        <begin position="1"/>
        <end position="20"/>
    </location>
</feature>
<dbReference type="PROSITE" id="PS00514">
    <property type="entry name" value="FIBRINOGEN_C_1"/>
    <property type="match status" value="1"/>
</dbReference>
<evidence type="ECO:0000259" key="13">
    <source>
        <dbReference type="PROSITE" id="PS51406"/>
    </source>
</evidence>
<evidence type="ECO:0000256" key="6">
    <source>
        <dbReference type="ARBA" id="ARBA00023130"/>
    </source>
</evidence>
<dbReference type="EMBL" id="CATNWA010000103">
    <property type="protein sequence ID" value="CAI9533059.1"/>
    <property type="molecule type" value="Genomic_DNA"/>
</dbReference>
<comment type="caution">
    <text evidence="14">The sequence shown here is derived from an EMBL/GenBank/DDBJ whole genome shotgun (WGS) entry which is preliminary data.</text>
</comment>
<dbReference type="InterPro" id="IPR020837">
    <property type="entry name" value="Fibrinogen_CS"/>
</dbReference>
<evidence type="ECO:0000256" key="2">
    <source>
        <dbReference type="ARBA" id="ARBA00022525"/>
    </source>
</evidence>
<keyword evidence="6" id="KW-1064">Adaptive immunity</keyword>
<evidence type="ECO:0000313" key="14">
    <source>
        <dbReference type="EMBL" id="CAI9533059.1"/>
    </source>
</evidence>
<dbReference type="NCBIfam" id="NF040941">
    <property type="entry name" value="GGGWT_bact"/>
    <property type="match status" value="1"/>
</dbReference>
<dbReference type="SUPFAM" id="SSF56496">
    <property type="entry name" value="Fibrinogen C-terminal domain-like"/>
    <property type="match status" value="1"/>
</dbReference>
<dbReference type="InterPro" id="IPR014716">
    <property type="entry name" value="Fibrinogen_a/b/g_C_1"/>
</dbReference>
<gene>
    <name evidence="14" type="ORF">SPARVUS_LOCUS319237</name>
</gene>
<comment type="subcellular location">
    <subcellularLocation>
        <location evidence="1">Secreted</location>
    </subcellularLocation>
</comment>
<evidence type="ECO:0000256" key="4">
    <source>
        <dbReference type="ARBA" id="ARBA00022859"/>
    </source>
</evidence>
<keyword evidence="5 11" id="KW-0175">Coiled coil</keyword>
<keyword evidence="3" id="KW-0732">Signal</keyword>
<feature type="domain" description="Fibrinogen C-terminal" evidence="13">
    <location>
        <begin position="106"/>
        <end position="338"/>
    </location>
</feature>
<evidence type="ECO:0000256" key="9">
    <source>
        <dbReference type="ARBA" id="ARBA00049639"/>
    </source>
</evidence>